<evidence type="ECO:0000313" key="1">
    <source>
        <dbReference type="EMBL" id="PAV66466.1"/>
    </source>
</evidence>
<dbReference type="EMBL" id="LIAE01010091">
    <property type="protein sequence ID" value="PAV66466.1"/>
    <property type="molecule type" value="Genomic_DNA"/>
</dbReference>
<reference evidence="1 2" key="1">
    <citation type="journal article" date="2017" name="Curr. Biol.">
        <title>Genome architecture and evolution of a unichromosomal asexual nematode.</title>
        <authorList>
            <person name="Fradin H."/>
            <person name="Zegar C."/>
            <person name="Gutwein M."/>
            <person name="Lucas J."/>
            <person name="Kovtun M."/>
            <person name="Corcoran D."/>
            <person name="Baugh L.R."/>
            <person name="Kiontke K."/>
            <person name="Gunsalus K."/>
            <person name="Fitch D.H."/>
            <person name="Piano F."/>
        </authorList>
    </citation>
    <scope>NUCLEOTIDE SEQUENCE [LARGE SCALE GENOMIC DNA]</scope>
    <source>
        <strain evidence="1">PF1309</strain>
    </source>
</reference>
<evidence type="ECO:0000313" key="2">
    <source>
        <dbReference type="Proteomes" id="UP000218231"/>
    </source>
</evidence>
<sequence length="286" mass="31992">MYVQSERDQKTIHKNLFSRISSSDTNLTLSNLPQHKEGINPSELANYITALFKCPNPAPRNTSTFDFLPIFVKLSRTAHQPVLVGFRINYDDKKQKAHCTVVWEDTSDESLVQCDGSCARLAPAGKMTQFGDCEHNICEACMTQPISDQDVINEVISAGYTGCRNSRCLSHMHSLHALTAQRSSILAMSVRDSYPAEMVHSKSGVQRSIYDRDIPSSYNLTELKCLLQTIVKDIEHPVVCYSHRLPRSRLELCPLSFVNKGTRTLGQLVGCTDMLYLVVIGHGVQL</sequence>
<dbReference type="Proteomes" id="UP000218231">
    <property type="component" value="Unassembled WGS sequence"/>
</dbReference>
<name>A0A2A2JXH9_9BILA</name>
<dbReference type="AlphaFoldDB" id="A0A2A2JXH9"/>
<comment type="caution">
    <text evidence="1">The sequence shown here is derived from an EMBL/GenBank/DDBJ whole genome shotgun (WGS) entry which is preliminary data.</text>
</comment>
<protein>
    <submittedName>
        <fullName evidence="1">Uncharacterized protein</fullName>
    </submittedName>
</protein>
<accession>A0A2A2JXH9</accession>
<gene>
    <name evidence="1" type="ORF">WR25_22504</name>
</gene>
<organism evidence="1 2">
    <name type="scientific">Diploscapter pachys</name>
    <dbReference type="NCBI Taxonomy" id="2018661"/>
    <lineage>
        <taxon>Eukaryota</taxon>
        <taxon>Metazoa</taxon>
        <taxon>Ecdysozoa</taxon>
        <taxon>Nematoda</taxon>
        <taxon>Chromadorea</taxon>
        <taxon>Rhabditida</taxon>
        <taxon>Rhabditina</taxon>
        <taxon>Rhabditomorpha</taxon>
        <taxon>Rhabditoidea</taxon>
        <taxon>Rhabditidae</taxon>
        <taxon>Diploscapter</taxon>
    </lineage>
</organism>
<keyword evidence="2" id="KW-1185">Reference proteome</keyword>
<proteinExistence type="predicted"/>